<feature type="domain" description="Phospholipid/glycerol acyltransferase" evidence="6">
    <location>
        <begin position="107"/>
        <end position="224"/>
    </location>
</feature>
<dbReference type="Pfam" id="PF01553">
    <property type="entry name" value="Acyltransferase"/>
    <property type="match status" value="1"/>
</dbReference>
<keyword evidence="5" id="KW-1133">Transmembrane helix</keyword>
<keyword evidence="4" id="KW-1208">Phospholipid metabolism</keyword>
<dbReference type="NCBIfam" id="TIGR00530">
    <property type="entry name" value="AGP_acyltrn"/>
    <property type="match status" value="1"/>
</dbReference>
<comment type="similarity">
    <text evidence="1 4">Belongs to the 1-acyl-sn-glycerol-3-phosphate acyltransferase family.</text>
</comment>
<evidence type="ECO:0000259" key="6">
    <source>
        <dbReference type="SMART" id="SM00563"/>
    </source>
</evidence>
<accession>A0A4Z1NZI0</accession>
<keyword evidence="2 4" id="KW-0808">Transferase</keyword>
<feature type="transmembrane region" description="Helical" evidence="5">
    <location>
        <begin position="7"/>
        <end position="27"/>
    </location>
</feature>
<comment type="catalytic activity">
    <reaction evidence="4">
        <text>a 1-acyl-sn-glycero-3-phosphate + an acyl-CoA = a 1,2-diacyl-sn-glycero-3-phosphate + CoA</text>
        <dbReference type="Rhea" id="RHEA:19709"/>
        <dbReference type="ChEBI" id="CHEBI:57287"/>
        <dbReference type="ChEBI" id="CHEBI:57970"/>
        <dbReference type="ChEBI" id="CHEBI:58342"/>
        <dbReference type="ChEBI" id="CHEBI:58608"/>
        <dbReference type="EC" id="2.3.1.51"/>
    </reaction>
</comment>
<keyword evidence="3 4" id="KW-0012">Acyltransferase</keyword>
<evidence type="ECO:0000256" key="2">
    <source>
        <dbReference type="ARBA" id="ARBA00022679"/>
    </source>
</evidence>
<dbReference type="GO" id="GO:0005783">
    <property type="term" value="C:endoplasmic reticulum"/>
    <property type="evidence" value="ECO:0007669"/>
    <property type="project" value="TreeGrafter"/>
</dbReference>
<dbReference type="CDD" id="cd07989">
    <property type="entry name" value="LPLAT_AGPAT-like"/>
    <property type="match status" value="1"/>
</dbReference>
<dbReference type="PANTHER" id="PTHR10434">
    <property type="entry name" value="1-ACYL-SN-GLYCEROL-3-PHOSPHATE ACYLTRANSFERASE"/>
    <property type="match status" value="1"/>
</dbReference>
<gene>
    <name evidence="7" type="ORF">E6O75_ATG10054</name>
</gene>
<comment type="caution">
    <text evidence="7">The sequence shown here is derived from an EMBL/GenBank/DDBJ whole genome shotgun (WGS) entry which is preliminary data.</text>
</comment>
<dbReference type="GO" id="GO:0016020">
    <property type="term" value="C:membrane"/>
    <property type="evidence" value="ECO:0007669"/>
    <property type="project" value="InterPro"/>
</dbReference>
<dbReference type="InterPro" id="IPR004552">
    <property type="entry name" value="AGP_acyltrans"/>
</dbReference>
<evidence type="ECO:0000313" key="8">
    <source>
        <dbReference type="Proteomes" id="UP000298493"/>
    </source>
</evidence>
<name>A0A4Z1NZI0_9PEZI</name>
<dbReference type="EMBL" id="SNSC02000029">
    <property type="protein sequence ID" value="TID13105.1"/>
    <property type="molecule type" value="Genomic_DNA"/>
</dbReference>
<dbReference type="OrthoDB" id="202234at2759"/>
<keyword evidence="8" id="KW-1185">Reference proteome</keyword>
<sequence>MGLFITLVKFVLVPYWTTIAILYIFSWTLPPNLRRLPSYFARLASGFGCLAFSAAYGLVAALCLRLVGKEGLTQWTTAKCFKLCMLLSTGVSVEVVEGAEYLATRPAVYLGNHQSELDILFLGGFFPKWCSVTAKRSLKYTPILGQFMWASKTLFIDRANSKTARAAFDSAAHEMKTDRHSVFIFPEGTRSYYDRPDLLPFKKGAFHLAIQAQVPIVPVVCNNYSDVLCMTGGWRKWKCQPGTLKIRVLRPVSTKGLDKDSVDELARRVRDDMLRVIKEMSPEAEKKKE</sequence>
<evidence type="ECO:0000256" key="5">
    <source>
        <dbReference type="SAM" id="Phobius"/>
    </source>
</evidence>
<dbReference type="GO" id="GO:0003841">
    <property type="term" value="F:1-acylglycerol-3-phosphate O-acyltransferase activity"/>
    <property type="evidence" value="ECO:0007669"/>
    <property type="project" value="UniProtKB-UniRule"/>
</dbReference>
<evidence type="ECO:0000313" key="7">
    <source>
        <dbReference type="EMBL" id="TID13105.1"/>
    </source>
</evidence>
<dbReference type="Proteomes" id="UP000298493">
    <property type="component" value="Unassembled WGS sequence"/>
</dbReference>
<protein>
    <recommendedName>
        <fullName evidence="4">1-acyl-sn-glycerol-3-phosphate acyltransferase</fullName>
        <ecNumber evidence="4">2.3.1.51</ecNumber>
    </recommendedName>
</protein>
<dbReference type="STRING" id="86259.A0A4Z1NZI0"/>
<dbReference type="EC" id="2.3.1.51" evidence="4"/>
<evidence type="ECO:0000256" key="4">
    <source>
        <dbReference type="RuleBase" id="RU361267"/>
    </source>
</evidence>
<dbReference type="GO" id="GO:0006654">
    <property type="term" value="P:phosphatidic acid biosynthetic process"/>
    <property type="evidence" value="ECO:0007669"/>
    <property type="project" value="TreeGrafter"/>
</dbReference>
<dbReference type="SMART" id="SM00563">
    <property type="entry name" value="PlsC"/>
    <property type="match status" value="1"/>
</dbReference>
<organism evidence="7 8">
    <name type="scientific">Venturia nashicola</name>
    <dbReference type="NCBI Taxonomy" id="86259"/>
    <lineage>
        <taxon>Eukaryota</taxon>
        <taxon>Fungi</taxon>
        <taxon>Dikarya</taxon>
        <taxon>Ascomycota</taxon>
        <taxon>Pezizomycotina</taxon>
        <taxon>Dothideomycetes</taxon>
        <taxon>Pleosporomycetidae</taxon>
        <taxon>Venturiales</taxon>
        <taxon>Venturiaceae</taxon>
        <taxon>Venturia</taxon>
    </lineage>
</organism>
<keyword evidence="5" id="KW-0812">Transmembrane</keyword>
<dbReference type="SUPFAM" id="SSF69593">
    <property type="entry name" value="Glycerol-3-phosphate (1)-acyltransferase"/>
    <property type="match status" value="1"/>
</dbReference>
<dbReference type="InterPro" id="IPR002123">
    <property type="entry name" value="Plipid/glycerol_acylTrfase"/>
</dbReference>
<feature type="transmembrane region" description="Helical" evidence="5">
    <location>
        <begin position="39"/>
        <end position="64"/>
    </location>
</feature>
<keyword evidence="4" id="KW-0444">Lipid biosynthesis</keyword>
<dbReference type="AlphaFoldDB" id="A0A4Z1NZI0"/>
<evidence type="ECO:0000256" key="3">
    <source>
        <dbReference type="ARBA" id="ARBA00023315"/>
    </source>
</evidence>
<keyword evidence="5" id="KW-0472">Membrane</keyword>
<proteinExistence type="inferred from homology"/>
<dbReference type="PANTHER" id="PTHR10434:SF11">
    <property type="entry name" value="1-ACYL-SN-GLYCEROL-3-PHOSPHATE ACYLTRANSFERASE"/>
    <property type="match status" value="1"/>
</dbReference>
<evidence type="ECO:0000256" key="1">
    <source>
        <dbReference type="ARBA" id="ARBA00008655"/>
    </source>
</evidence>
<reference evidence="7 8" key="1">
    <citation type="submission" date="2019-04" db="EMBL/GenBank/DDBJ databases">
        <title>High contiguity whole genome sequence and gene annotation resource for two Venturia nashicola isolates.</title>
        <authorList>
            <person name="Prokchorchik M."/>
            <person name="Won K."/>
            <person name="Lee Y."/>
            <person name="Choi E.D."/>
            <person name="Segonzac C."/>
            <person name="Sohn K.H."/>
        </authorList>
    </citation>
    <scope>NUCLEOTIDE SEQUENCE [LARGE SCALE GENOMIC DNA]</scope>
    <source>
        <strain evidence="7 8">PRI2</strain>
    </source>
</reference>
<keyword evidence="4" id="KW-0594">Phospholipid biosynthesis</keyword>
<keyword evidence="4" id="KW-0443">Lipid metabolism</keyword>
<comment type="domain">
    <text evidence="4">The HXXXXD motif is essential for acyltransferase activity and may constitute the binding site for the phosphate moiety of the glycerol-3-phosphate.</text>
</comment>